<sequence length="328" mass="35121">MGKRKLYEEASQVANDAVGNIRTVASFCAEEKMMDLYQKKCSGTIQTGSFYAAARLVESGKTSISDVFRVFFTLTLAAIAMTQSGFMAPGASKAKSSVASIYAILEQKSNIDPSDESGMMLQEVRGEIEFHHVTFKYPTRPDVLVLRDLSLTIHAGETIALAGESGSGKSTVISLLQRFYDPDSGGDATEAEIIAAAELANAHKFISSLQQDYDTVVGERGIQLSGGQKQRVAIARAIVKSPKILLLDEATSALDAESERVVQDALDRVRVDKTTIVVAHRLSTIKDADSIAAVEHGVIAEQGKHDTLINKGGIYASLVGLHTAHASS</sequence>
<dbReference type="PROSITE" id="PS50893">
    <property type="entry name" value="ABC_TRANSPORTER_2"/>
    <property type="match status" value="1"/>
</dbReference>
<dbReference type="GO" id="GO:0005524">
    <property type="term" value="F:ATP binding"/>
    <property type="evidence" value="ECO:0007669"/>
    <property type="project" value="UniProtKB-KW"/>
</dbReference>
<reference evidence="12 13" key="1">
    <citation type="journal article" date="2023" name="Life. Sci Alliance">
        <title>Evolutionary insights into 3D genome organization and epigenetic landscape of Vigna mungo.</title>
        <authorList>
            <person name="Junaid A."/>
            <person name="Singh B."/>
            <person name="Bhatia S."/>
        </authorList>
    </citation>
    <scope>NUCLEOTIDE SEQUENCE [LARGE SCALE GENOMIC DNA]</scope>
    <source>
        <strain evidence="12">Urdbean</strain>
    </source>
</reference>
<dbReference type="InterPro" id="IPR003593">
    <property type="entry name" value="AAA+_ATPase"/>
</dbReference>
<dbReference type="GO" id="GO:0005743">
    <property type="term" value="C:mitochondrial inner membrane"/>
    <property type="evidence" value="ECO:0007669"/>
    <property type="project" value="TreeGrafter"/>
</dbReference>
<dbReference type="GO" id="GO:0015421">
    <property type="term" value="F:ABC-type oligopeptide transporter activity"/>
    <property type="evidence" value="ECO:0007669"/>
    <property type="project" value="TreeGrafter"/>
</dbReference>
<gene>
    <name evidence="12" type="ORF">V8G54_014029</name>
</gene>
<dbReference type="InterPro" id="IPR027417">
    <property type="entry name" value="P-loop_NTPase"/>
</dbReference>
<feature type="domain" description="ABC transporter" evidence="11">
    <location>
        <begin position="128"/>
        <end position="321"/>
    </location>
</feature>
<dbReference type="InterPro" id="IPR036640">
    <property type="entry name" value="ABC1_TM_sf"/>
</dbReference>
<dbReference type="Gene3D" id="1.20.1560.10">
    <property type="entry name" value="ABC transporter type 1, transmembrane domain"/>
    <property type="match status" value="2"/>
</dbReference>
<dbReference type="Proteomes" id="UP001374535">
    <property type="component" value="Chromosome 5"/>
</dbReference>
<evidence type="ECO:0000256" key="5">
    <source>
        <dbReference type="ARBA" id="ARBA00022737"/>
    </source>
</evidence>
<dbReference type="FunFam" id="1.20.1560.10:FF:000396">
    <property type="entry name" value="Uncharacterized protein"/>
    <property type="match status" value="1"/>
</dbReference>
<evidence type="ECO:0000256" key="9">
    <source>
        <dbReference type="ARBA" id="ARBA00023136"/>
    </source>
</evidence>
<evidence type="ECO:0000256" key="10">
    <source>
        <dbReference type="ARBA" id="ARBA00023180"/>
    </source>
</evidence>
<keyword evidence="5" id="KW-0677">Repeat</keyword>
<dbReference type="PROSITE" id="PS00211">
    <property type="entry name" value="ABC_TRANSPORTER_1"/>
    <property type="match status" value="1"/>
</dbReference>
<protein>
    <recommendedName>
        <fullName evidence="11">ABC transporter domain-containing protein</fullName>
    </recommendedName>
</protein>
<dbReference type="Pfam" id="PF00005">
    <property type="entry name" value="ABC_tran"/>
    <property type="match status" value="1"/>
</dbReference>
<evidence type="ECO:0000256" key="7">
    <source>
        <dbReference type="ARBA" id="ARBA00022840"/>
    </source>
</evidence>
<dbReference type="PANTHER" id="PTHR43394">
    <property type="entry name" value="ATP-DEPENDENT PERMEASE MDL1, MITOCHONDRIAL"/>
    <property type="match status" value="1"/>
</dbReference>
<keyword evidence="13" id="KW-1185">Reference proteome</keyword>
<evidence type="ECO:0000256" key="8">
    <source>
        <dbReference type="ARBA" id="ARBA00022989"/>
    </source>
</evidence>
<proteinExistence type="inferred from homology"/>
<keyword evidence="6" id="KW-0547">Nucleotide-binding</keyword>
<dbReference type="FunFam" id="3.40.50.300:FF:002695">
    <property type="entry name" value="ABC multidrug transporter, putative"/>
    <property type="match status" value="1"/>
</dbReference>
<dbReference type="AlphaFoldDB" id="A0AAQ3RZ15"/>
<organism evidence="12 13">
    <name type="scientific">Vigna mungo</name>
    <name type="common">Black gram</name>
    <name type="synonym">Phaseolus mungo</name>
    <dbReference type="NCBI Taxonomy" id="3915"/>
    <lineage>
        <taxon>Eukaryota</taxon>
        <taxon>Viridiplantae</taxon>
        <taxon>Streptophyta</taxon>
        <taxon>Embryophyta</taxon>
        <taxon>Tracheophyta</taxon>
        <taxon>Spermatophyta</taxon>
        <taxon>Magnoliopsida</taxon>
        <taxon>eudicotyledons</taxon>
        <taxon>Gunneridae</taxon>
        <taxon>Pentapetalae</taxon>
        <taxon>rosids</taxon>
        <taxon>fabids</taxon>
        <taxon>Fabales</taxon>
        <taxon>Fabaceae</taxon>
        <taxon>Papilionoideae</taxon>
        <taxon>50 kb inversion clade</taxon>
        <taxon>NPAAA clade</taxon>
        <taxon>indigoferoid/millettioid clade</taxon>
        <taxon>Phaseoleae</taxon>
        <taxon>Vigna</taxon>
    </lineage>
</organism>
<dbReference type="InterPro" id="IPR011527">
    <property type="entry name" value="ABC1_TM_dom"/>
</dbReference>
<dbReference type="InterPro" id="IPR017871">
    <property type="entry name" value="ABC_transporter-like_CS"/>
</dbReference>
<dbReference type="GO" id="GO:0090374">
    <property type="term" value="P:oligopeptide export from mitochondrion"/>
    <property type="evidence" value="ECO:0007669"/>
    <property type="project" value="TreeGrafter"/>
</dbReference>
<evidence type="ECO:0000256" key="6">
    <source>
        <dbReference type="ARBA" id="ARBA00022741"/>
    </source>
</evidence>
<dbReference type="Pfam" id="PF00664">
    <property type="entry name" value="ABC_membrane"/>
    <property type="match status" value="1"/>
</dbReference>
<accession>A0AAQ3RZ15</accession>
<keyword evidence="4" id="KW-0812">Transmembrane</keyword>
<dbReference type="InterPro" id="IPR039421">
    <property type="entry name" value="Type_1_exporter"/>
</dbReference>
<keyword evidence="8" id="KW-1133">Transmembrane helix</keyword>
<evidence type="ECO:0000259" key="11">
    <source>
        <dbReference type="PROSITE" id="PS50893"/>
    </source>
</evidence>
<dbReference type="EMBL" id="CP144696">
    <property type="protein sequence ID" value="WVZ09499.1"/>
    <property type="molecule type" value="Genomic_DNA"/>
</dbReference>
<dbReference type="InterPro" id="IPR003439">
    <property type="entry name" value="ABC_transporter-like_ATP-bd"/>
</dbReference>
<name>A0AAQ3RZ15_VIGMU</name>
<dbReference type="Gene3D" id="3.40.50.300">
    <property type="entry name" value="P-loop containing nucleotide triphosphate hydrolases"/>
    <property type="match status" value="2"/>
</dbReference>
<comment type="similarity">
    <text evidence="2">Belongs to the ABC transporter superfamily. ABCB family. Multidrug resistance exporter (TC 3.A.1.201) subfamily.</text>
</comment>
<evidence type="ECO:0000313" key="12">
    <source>
        <dbReference type="EMBL" id="WVZ09499.1"/>
    </source>
</evidence>
<dbReference type="SUPFAM" id="SSF52540">
    <property type="entry name" value="P-loop containing nucleoside triphosphate hydrolases"/>
    <property type="match status" value="1"/>
</dbReference>
<dbReference type="GO" id="GO:0016887">
    <property type="term" value="F:ATP hydrolysis activity"/>
    <property type="evidence" value="ECO:0007669"/>
    <property type="project" value="InterPro"/>
</dbReference>
<keyword evidence="3" id="KW-0813">Transport</keyword>
<keyword evidence="10" id="KW-0325">Glycoprotein</keyword>
<dbReference type="SMART" id="SM00382">
    <property type="entry name" value="AAA"/>
    <property type="match status" value="1"/>
</dbReference>
<evidence type="ECO:0000256" key="1">
    <source>
        <dbReference type="ARBA" id="ARBA00004141"/>
    </source>
</evidence>
<dbReference type="PANTHER" id="PTHR43394:SF16">
    <property type="entry name" value="ABC TRANSPORTER B FAMILY MEMBER 4-LIKE ISOFORM X1"/>
    <property type="match status" value="1"/>
</dbReference>
<evidence type="ECO:0000256" key="3">
    <source>
        <dbReference type="ARBA" id="ARBA00022448"/>
    </source>
</evidence>
<dbReference type="SUPFAM" id="SSF90123">
    <property type="entry name" value="ABC transporter transmembrane region"/>
    <property type="match status" value="1"/>
</dbReference>
<keyword evidence="7" id="KW-0067">ATP-binding</keyword>
<comment type="subcellular location">
    <subcellularLocation>
        <location evidence="1">Membrane</location>
        <topology evidence="1">Multi-pass membrane protein</topology>
    </subcellularLocation>
</comment>
<evidence type="ECO:0000313" key="13">
    <source>
        <dbReference type="Proteomes" id="UP001374535"/>
    </source>
</evidence>
<evidence type="ECO:0000256" key="4">
    <source>
        <dbReference type="ARBA" id="ARBA00022692"/>
    </source>
</evidence>
<keyword evidence="9" id="KW-0472">Membrane</keyword>
<evidence type="ECO:0000256" key="2">
    <source>
        <dbReference type="ARBA" id="ARBA00007577"/>
    </source>
</evidence>